<protein>
    <recommendedName>
        <fullName evidence="4">Cyanovirin-N domain-containing protein</fullName>
    </recommendedName>
</protein>
<comment type="caution">
    <text evidence="2">The sequence shown here is derived from an EMBL/GenBank/DDBJ whole genome shotgun (WGS) entry which is preliminary data.</text>
</comment>
<organism evidence="2 3">
    <name type="scientific">Talaromyces proteolyticus</name>
    <dbReference type="NCBI Taxonomy" id="1131652"/>
    <lineage>
        <taxon>Eukaryota</taxon>
        <taxon>Fungi</taxon>
        <taxon>Dikarya</taxon>
        <taxon>Ascomycota</taxon>
        <taxon>Pezizomycotina</taxon>
        <taxon>Eurotiomycetes</taxon>
        <taxon>Eurotiomycetidae</taxon>
        <taxon>Eurotiales</taxon>
        <taxon>Trichocomaceae</taxon>
        <taxon>Talaromyces</taxon>
        <taxon>Talaromyces sect. Bacilispori</taxon>
    </lineage>
</organism>
<dbReference type="GeneID" id="70244584"/>
<evidence type="ECO:0008006" key="4">
    <source>
        <dbReference type="Google" id="ProtNLM"/>
    </source>
</evidence>
<name>A0AAD4KMR0_9EURO</name>
<proteinExistence type="predicted"/>
<dbReference type="RefSeq" id="XP_046069545.1">
    <property type="nucleotide sequence ID" value="XM_046214297.1"/>
</dbReference>
<dbReference type="AlphaFoldDB" id="A0AAD4KMR0"/>
<gene>
    <name evidence="2" type="ORF">BGW36DRAFT_361707</name>
</gene>
<dbReference type="Proteomes" id="UP001201262">
    <property type="component" value="Unassembled WGS sequence"/>
</dbReference>
<evidence type="ECO:0000313" key="3">
    <source>
        <dbReference type="Proteomes" id="UP001201262"/>
    </source>
</evidence>
<feature type="chain" id="PRO_5041992791" description="Cyanovirin-N domain-containing protein" evidence="1">
    <location>
        <begin position="23"/>
        <end position="128"/>
    </location>
</feature>
<keyword evidence="1" id="KW-0732">Signal</keyword>
<dbReference type="EMBL" id="JAJTJA010000009">
    <property type="protein sequence ID" value="KAH8693875.1"/>
    <property type="molecule type" value="Genomic_DNA"/>
</dbReference>
<evidence type="ECO:0000256" key="1">
    <source>
        <dbReference type="SAM" id="SignalP"/>
    </source>
</evidence>
<keyword evidence="3" id="KW-1185">Reference proteome</keyword>
<feature type="signal peptide" evidence="1">
    <location>
        <begin position="1"/>
        <end position="22"/>
    </location>
</feature>
<reference evidence="2" key="1">
    <citation type="submission" date="2021-12" db="EMBL/GenBank/DDBJ databases">
        <title>Convergent genome expansion in fungi linked to evolution of root-endophyte symbiosis.</title>
        <authorList>
            <consortium name="DOE Joint Genome Institute"/>
            <person name="Ke Y.-H."/>
            <person name="Bonito G."/>
            <person name="Liao H.-L."/>
            <person name="Looney B."/>
            <person name="Rojas-Flechas A."/>
            <person name="Nash J."/>
            <person name="Hameed K."/>
            <person name="Schadt C."/>
            <person name="Martin F."/>
            <person name="Crous P.W."/>
            <person name="Miettinen O."/>
            <person name="Magnuson J.K."/>
            <person name="Labbe J."/>
            <person name="Jacobson D."/>
            <person name="Doktycz M.J."/>
            <person name="Veneault-Fourrey C."/>
            <person name="Kuo A."/>
            <person name="Mondo S."/>
            <person name="Calhoun S."/>
            <person name="Riley R."/>
            <person name="Ohm R."/>
            <person name="LaButti K."/>
            <person name="Andreopoulos B."/>
            <person name="Pangilinan J."/>
            <person name="Nolan M."/>
            <person name="Tritt A."/>
            <person name="Clum A."/>
            <person name="Lipzen A."/>
            <person name="Daum C."/>
            <person name="Barry K."/>
            <person name="Grigoriev I.V."/>
            <person name="Vilgalys R."/>
        </authorList>
    </citation>
    <scope>NUCLEOTIDE SEQUENCE</scope>
    <source>
        <strain evidence="2">PMI_201</strain>
    </source>
</reference>
<accession>A0AAD4KMR0</accession>
<sequence>MSLLSVPVSLLAIAFHSLTVAADTTAVTYSPYMEPSCYLTSGNISIPNNGSCYALGKSNVQSMNLYQRVGCDESELELQAIFYQTPTCDGEPLRAFTNISTDNACIELGVAFNPESVYVICVQDFDRL</sequence>
<evidence type="ECO:0000313" key="2">
    <source>
        <dbReference type="EMBL" id="KAH8693875.1"/>
    </source>
</evidence>